<proteinExistence type="inferred from homology"/>
<evidence type="ECO:0000256" key="5">
    <source>
        <dbReference type="RuleBase" id="RU003888"/>
    </source>
</evidence>
<evidence type="ECO:0000313" key="9">
    <source>
        <dbReference type="Proteomes" id="UP000029579"/>
    </source>
</evidence>
<dbReference type="InterPro" id="IPR001196">
    <property type="entry name" value="Ribosomal_uL15_CS"/>
</dbReference>
<keyword evidence="4" id="KW-0694">RNA-binding</keyword>
<comment type="caution">
    <text evidence="8">The sequence shown here is derived from an EMBL/GenBank/DDBJ whole genome shotgun (WGS) entry which is preliminary data.</text>
</comment>
<dbReference type="InterPro" id="IPR021131">
    <property type="entry name" value="Ribosomal_uL15/eL18"/>
</dbReference>
<dbReference type="HAMAP" id="MF_01341">
    <property type="entry name" value="Ribosomal_uL15"/>
    <property type="match status" value="1"/>
</dbReference>
<protein>
    <recommendedName>
        <fullName evidence="4">Large ribosomal subunit protein uL15</fullName>
    </recommendedName>
</protein>
<dbReference type="PANTHER" id="PTHR12934">
    <property type="entry name" value="50S RIBOSOMAL PROTEIN L15"/>
    <property type="match status" value="1"/>
</dbReference>
<dbReference type="eggNOG" id="COG0200">
    <property type="taxonomic scope" value="Bacteria"/>
</dbReference>
<feature type="domain" description="Large ribosomal subunit protein uL15/eL18" evidence="7">
    <location>
        <begin position="75"/>
        <end position="145"/>
    </location>
</feature>
<dbReference type="GO" id="GO:0022625">
    <property type="term" value="C:cytosolic large ribosomal subunit"/>
    <property type="evidence" value="ECO:0007669"/>
    <property type="project" value="TreeGrafter"/>
</dbReference>
<evidence type="ECO:0000256" key="1">
    <source>
        <dbReference type="ARBA" id="ARBA00007320"/>
    </source>
</evidence>
<keyword evidence="4" id="KW-0699">rRNA-binding</keyword>
<evidence type="ECO:0000313" key="8">
    <source>
        <dbReference type="EMBL" id="KGF04521.1"/>
    </source>
</evidence>
<dbReference type="EMBL" id="JRMW01000029">
    <property type="protein sequence ID" value="KGF04521.1"/>
    <property type="molecule type" value="Genomic_DNA"/>
</dbReference>
<dbReference type="PROSITE" id="PS00475">
    <property type="entry name" value="RIBOSOMAL_L15"/>
    <property type="match status" value="1"/>
</dbReference>
<dbReference type="Gene3D" id="3.100.10.10">
    <property type="match status" value="1"/>
</dbReference>
<evidence type="ECO:0000256" key="2">
    <source>
        <dbReference type="ARBA" id="ARBA00022980"/>
    </source>
</evidence>
<comment type="function">
    <text evidence="4">Binds to the 23S rRNA.</text>
</comment>
<evidence type="ECO:0000259" key="7">
    <source>
        <dbReference type="Pfam" id="PF00828"/>
    </source>
</evidence>
<dbReference type="NCBIfam" id="TIGR01071">
    <property type="entry name" value="rplO_bact"/>
    <property type="match status" value="1"/>
</dbReference>
<gene>
    <name evidence="4" type="primary">rplO</name>
    <name evidence="8" type="ORF">HMPREF1630_03760</name>
</gene>
<dbReference type="PANTHER" id="PTHR12934:SF11">
    <property type="entry name" value="LARGE RIBOSOMAL SUBUNIT PROTEIN UL15M"/>
    <property type="match status" value="1"/>
</dbReference>
<evidence type="ECO:0000256" key="4">
    <source>
        <dbReference type="HAMAP-Rule" id="MF_01341"/>
    </source>
</evidence>
<keyword evidence="3 4" id="KW-0687">Ribonucleoprotein</keyword>
<comment type="similarity">
    <text evidence="1 4 5">Belongs to the universal ribosomal protein uL15 family.</text>
</comment>
<evidence type="ECO:0000256" key="3">
    <source>
        <dbReference type="ARBA" id="ARBA00023274"/>
    </source>
</evidence>
<dbReference type="InterPro" id="IPR030878">
    <property type="entry name" value="Ribosomal_uL15"/>
</dbReference>
<dbReference type="OrthoDB" id="9810293at2"/>
<dbReference type="SUPFAM" id="SSF52080">
    <property type="entry name" value="Ribosomal proteins L15p and L18e"/>
    <property type="match status" value="1"/>
</dbReference>
<accession>A0A095X4B6</accession>
<keyword evidence="2 4" id="KW-0689">Ribosomal protein</keyword>
<dbReference type="Proteomes" id="UP000029579">
    <property type="component" value="Unassembled WGS sequence"/>
</dbReference>
<organism evidence="8 9">
    <name type="scientific">Anaerococcus lactolyticus S7-1-13</name>
    <dbReference type="NCBI Taxonomy" id="1284686"/>
    <lineage>
        <taxon>Bacteria</taxon>
        <taxon>Bacillati</taxon>
        <taxon>Bacillota</taxon>
        <taxon>Tissierellia</taxon>
        <taxon>Tissierellales</taxon>
        <taxon>Peptoniphilaceae</taxon>
        <taxon>Anaerococcus</taxon>
    </lineage>
</organism>
<reference evidence="8 9" key="1">
    <citation type="submission" date="2014-07" db="EMBL/GenBank/DDBJ databases">
        <authorList>
            <person name="McCorrison J."/>
            <person name="Sanka R."/>
            <person name="Torralba M."/>
            <person name="Gillis M."/>
            <person name="Haft D.H."/>
            <person name="Methe B."/>
            <person name="Sutton G."/>
            <person name="Nelson K.E."/>
        </authorList>
    </citation>
    <scope>NUCLEOTIDE SEQUENCE [LARGE SCALE GENOMIC DNA]</scope>
    <source>
        <strain evidence="8 9">S7-1-13</strain>
    </source>
</reference>
<dbReference type="Pfam" id="PF00828">
    <property type="entry name" value="Ribosomal_L27A"/>
    <property type="match status" value="1"/>
</dbReference>
<comment type="subunit">
    <text evidence="4">Part of the 50S ribosomal subunit.</text>
</comment>
<name>A0A095X4B6_9FIRM</name>
<dbReference type="GO" id="GO:0003735">
    <property type="term" value="F:structural constituent of ribosome"/>
    <property type="evidence" value="ECO:0007669"/>
    <property type="project" value="InterPro"/>
</dbReference>
<evidence type="ECO:0000256" key="6">
    <source>
        <dbReference type="SAM" id="MobiDB-lite"/>
    </source>
</evidence>
<dbReference type="RefSeq" id="WP_004826881.1">
    <property type="nucleotide sequence ID" value="NZ_JRMW01000029.1"/>
</dbReference>
<dbReference type="InterPro" id="IPR036227">
    <property type="entry name" value="Ribosomal_uL15/eL18_sf"/>
</dbReference>
<sequence length="159" mass="17496">MKLHDLQPNVKLKDKKRKGRGAGSGLGKRSGRGQDGQNSRSGGGVRPGFEGGQMPLFRLLPKRGFKNINRKIYETINVESLNVFEDGTEVTPELLFETKLLNKNKAKAGVKILGDGELEKKLTIKAHKFTKSAVEKIEKAGGSVETIEVKKWVKPSKKA</sequence>
<dbReference type="InterPro" id="IPR005749">
    <property type="entry name" value="Ribosomal_uL15_bac-type"/>
</dbReference>
<feature type="compositionally biased region" description="Gly residues" evidence="6">
    <location>
        <begin position="41"/>
        <end position="51"/>
    </location>
</feature>
<dbReference type="GO" id="GO:0006412">
    <property type="term" value="P:translation"/>
    <property type="evidence" value="ECO:0007669"/>
    <property type="project" value="UniProtKB-UniRule"/>
</dbReference>
<dbReference type="GO" id="GO:0019843">
    <property type="term" value="F:rRNA binding"/>
    <property type="evidence" value="ECO:0007669"/>
    <property type="project" value="UniProtKB-UniRule"/>
</dbReference>
<feature type="region of interest" description="Disordered" evidence="6">
    <location>
        <begin position="1"/>
        <end position="53"/>
    </location>
</feature>
<dbReference type="AlphaFoldDB" id="A0A095X4B6"/>